<proteinExistence type="inferred from homology"/>
<feature type="domain" description="GH18" evidence="8">
    <location>
        <begin position="177"/>
        <end position="578"/>
    </location>
</feature>
<dbReference type="PANTHER" id="PTHR11177">
    <property type="entry name" value="CHITINASE"/>
    <property type="match status" value="1"/>
</dbReference>
<dbReference type="PROSITE" id="PS51910">
    <property type="entry name" value="GH18_2"/>
    <property type="match status" value="1"/>
</dbReference>
<dbReference type="GO" id="GO:0006032">
    <property type="term" value="P:chitin catabolic process"/>
    <property type="evidence" value="ECO:0007669"/>
    <property type="project" value="UniProtKB-KW"/>
</dbReference>
<evidence type="ECO:0000313" key="10">
    <source>
        <dbReference type="Proteomes" id="UP000199114"/>
    </source>
</evidence>
<dbReference type="AlphaFoldDB" id="A0A1H9NML0"/>
<dbReference type="InterPro" id="IPR035986">
    <property type="entry name" value="PKD_dom_sf"/>
</dbReference>
<dbReference type="Pfam" id="PF00704">
    <property type="entry name" value="Glyco_hydro_18"/>
    <property type="match status" value="1"/>
</dbReference>
<dbReference type="SUPFAM" id="SSF51055">
    <property type="entry name" value="Carbohydrate binding domain"/>
    <property type="match status" value="1"/>
</dbReference>
<keyword evidence="5" id="KW-0326">Glycosidase</keyword>
<dbReference type="SMART" id="SM00636">
    <property type="entry name" value="Glyco_18"/>
    <property type="match status" value="1"/>
</dbReference>
<dbReference type="Gene3D" id="3.10.50.10">
    <property type="match status" value="1"/>
</dbReference>
<keyword evidence="4" id="KW-0119">Carbohydrate metabolism</keyword>
<reference evidence="10" key="1">
    <citation type="submission" date="2016-10" db="EMBL/GenBank/DDBJ databases">
        <authorList>
            <person name="Varghese N."/>
            <person name="Submissions S."/>
        </authorList>
    </citation>
    <scope>NUCLEOTIDE SEQUENCE [LARGE SCALE GENOMIC DNA]</scope>
    <source>
        <strain evidence="10">DSM 25055</strain>
    </source>
</reference>
<feature type="region of interest" description="Disordered" evidence="6">
    <location>
        <begin position="61"/>
        <end position="84"/>
    </location>
</feature>
<dbReference type="Gene3D" id="2.10.10.20">
    <property type="entry name" value="Carbohydrate-binding module superfamily 5/12"/>
    <property type="match status" value="1"/>
</dbReference>
<dbReference type="InterPro" id="IPR036573">
    <property type="entry name" value="CBM_sf_5/12"/>
</dbReference>
<dbReference type="RefSeq" id="WP_090620177.1">
    <property type="nucleotide sequence ID" value="NZ_FOFD01000005.1"/>
</dbReference>
<keyword evidence="3" id="KW-0146">Chitin degradation</keyword>
<evidence type="ECO:0000256" key="1">
    <source>
        <dbReference type="ARBA" id="ARBA00009121"/>
    </source>
</evidence>
<dbReference type="GO" id="GO:0030246">
    <property type="term" value="F:carbohydrate binding"/>
    <property type="evidence" value="ECO:0007669"/>
    <property type="project" value="InterPro"/>
</dbReference>
<dbReference type="SUPFAM" id="SSF54556">
    <property type="entry name" value="Chitinase insertion domain"/>
    <property type="match status" value="1"/>
</dbReference>
<evidence type="ECO:0000259" key="8">
    <source>
        <dbReference type="PROSITE" id="PS51910"/>
    </source>
</evidence>
<dbReference type="PROSITE" id="PS51318">
    <property type="entry name" value="TAT"/>
    <property type="match status" value="1"/>
</dbReference>
<dbReference type="Proteomes" id="UP000199114">
    <property type="component" value="Unassembled WGS sequence"/>
</dbReference>
<dbReference type="CDD" id="cd12215">
    <property type="entry name" value="ChiC_BD"/>
    <property type="match status" value="1"/>
</dbReference>
<keyword evidence="10" id="KW-1185">Reference proteome</keyword>
<organism evidence="9 10">
    <name type="scientific">Natrinema salaciae</name>
    <dbReference type="NCBI Taxonomy" id="1186196"/>
    <lineage>
        <taxon>Archaea</taxon>
        <taxon>Methanobacteriati</taxon>
        <taxon>Methanobacteriota</taxon>
        <taxon>Stenosarchaea group</taxon>
        <taxon>Halobacteria</taxon>
        <taxon>Halobacteriales</taxon>
        <taxon>Natrialbaceae</taxon>
        <taxon>Natrinema</taxon>
    </lineage>
</organism>
<dbReference type="OrthoDB" id="8638at2157"/>
<dbReference type="InterPro" id="IPR029070">
    <property type="entry name" value="Chitinase_insertion_sf"/>
</dbReference>
<feature type="domain" description="PKD" evidence="7">
    <location>
        <begin position="88"/>
        <end position="166"/>
    </location>
</feature>
<dbReference type="Gene3D" id="2.60.40.10">
    <property type="entry name" value="Immunoglobulins"/>
    <property type="match status" value="1"/>
</dbReference>
<dbReference type="InterPro" id="IPR001223">
    <property type="entry name" value="Glyco_hydro18_cat"/>
</dbReference>
<dbReference type="InterPro" id="IPR022409">
    <property type="entry name" value="PKD/Chitinase_dom"/>
</dbReference>
<dbReference type="SUPFAM" id="SSF51445">
    <property type="entry name" value="(Trans)glycosidases"/>
    <property type="match status" value="1"/>
</dbReference>
<dbReference type="SMART" id="SM00089">
    <property type="entry name" value="PKD"/>
    <property type="match status" value="1"/>
</dbReference>
<dbReference type="InterPro" id="IPR050314">
    <property type="entry name" value="Glycosyl_Hydrlase_18"/>
</dbReference>
<dbReference type="GO" id="GO:0004553">
    <property type="term" value="F:hydrolase activity, hydrolyzing O-glycosyl compounds"/>
    <property type="evidence" value="ECO:0007669"/>
    <property type="project" value="InterPro"/>
</dbReference>
<evidence type="ECO:0000256" key="3">
    <source>
        <dbReference type="ARBA" id="ARBA00023024"/>
    </source>
</evidence>
<evidence type="ECO:0000256" key="6">
    <source>
        <dbReference type="SAM" id="MobiDB-lite"/>
    </source>
</evidence>
<evidence type="ECO:0000313" key="9">
    <source>
        <dbReference type="EMBL" id="SER36879.1"/>
    </source>
</evidence>
<evidence type="ECO:0000256" key="2">
    <source>
        <dbReference type="ARBA" id="ARBA00022801"/>
    </source>
</evidence>
<dbReference type="PROSITE" id="PS01095">
    <property type="entry name" value="GH18_1"/>
    <property type="match status" value="1"/>
</dbReference>
<evidence type="ECO:0000256" key="4">
    <source>
        <dbReference type="ARBA" id="ARBA00023277"/>
    </source>
</evidence>
<gene>
    <name evidence="9" type="ORF">SAMN04489841_3652</name>
</gene>
<keyword evidence="3" id="KW-0624">Polysaccharide degradation</keyword>
<protein>
    <submittedName>
        <fullName evidence="9">Chitinase, GH18 family</fullName>
    </submittedName>
</protein>
<dbReference type="PROSITE" id="PS50093">
    <property type="entry name" value="PKD"/>
    <property type="match status" value="1"/>
</dbReference>
<dbReference type="GO" id="GO:0005975">
    <property type="term" value="P:carbohydrate metabolic process"/>
    <property type="evidence" value="ECO:0007669"/>
    <property type="project" value="InterPro"/>
</dbReference>
<name>A0A1H9NML0_9EURY</name>
<comment type="similarity">
    <text evidence="1">Belongs to the glycosyl hydrolase 18 family. Chitinase class II subfamily.</text>
</comment>
<dbReference type="SUPFAM" id="SSF49299">
    <property type="entry name" value="PKD domain"/>
    <property type="match status" value="1"/>
</dbReference>
<dbReference type="Pfam" id="PF18911">
    <property type="entry name" value="PKD_4"/>
    <property type="match status" value="1"/>
</dbReference>
<accession>A0A1H9NML0</accession>
<dbReference type="Pfam" id="PF02839">
    <property type="entry name" value="CBM_5_12"/>
    <property type="match status" value="1"/>
</dbReference>
<dbReference type="InterPro" id="IPR011583">
    <property type="entry name" value="Chitinase_II/V-like_cat"/>
</dbReference>
<dbReference type="CDD" id="cd00146">
    <property type="entry name" value="PKD"/>
    <property type="match status" value="1"/>
</dbReference>
<dbReference type="Gene3D" id="3.20.20.80">
    <property type="entry name" value="Glycosidases"/>
    <property type="match status" value="1"/>
</dbReference>
<evidence type="ECO:0000256" key="5">
    <source>
        <dbReference type="ARBA" id="ARBA00023295"/>
    </source>
</evidence>
<keyword evidence="2" id="KW-0378">Hydrolase</keyword>
<dbReference type="GO" id="GO:0008061">
    <property type="term" value="F:chitin binding"/>
    <property type="evidence" value="ECO:0007669"/>
    <property type="project" value="InterPro"/>
</dbReference>
<sequence>MKRSRRHVLRTASNISVLLAGLGASSVATAQAYPEWDPDTVYTSEDRVVHDGSVWEAQWWTRGDEPGEGGEWGPWDEIESSEPEPPALSARIAASASRVEPGAAVEFDGSESTGEIDAYAWAFGDGTEATGEVVTHTYDETGDYTVELTVTDADGETDTARLELTVRDEVEGPADDFKVVGYYPGWKANAEQDYYPSDVPFEKVTDVLYAFLALDENGNVFPPENDATALDSPRQTHEENLEQFADLADETDCRFHLSIGGWTLSDNFHIVAADPDLRTNFAESCVELLRTYNFDGVDIDWEHPGPQQGQCQCGNDADYENHVLLLEELRDHLDQAGEEDGQQYHLSVANGGSDWNAGGLRHDRIGELCDSVSVMAYDFTGEWMDTIGLNAPLYGPDTHPTNDRDVYPDGEQYWVEYAVDKLWAGDHGEEGYWPNQWQYPPADPAEYDELVLGMPFYGRGFTVGEWQSPELGSRYSGLPEGTWHHLLEDGADPTGSFDFGDIEENMRDDPDWEGRRHDMGDVPSLVNEDEGIFISYDDEHAIEAKVEFAKERGMGGVMFWELSQDWNETLLDTILETI</sequence>
<dbReference type="InterPro" id="IPR013783">
    <property type="entry name" value="Ig-like_fold"/>
</dbReference>
<dbReference type="InterPro" id="IPR006311">
    <property type="entry name" value="TAT_signal"/>
</dbReference>
<dbReference type="InterPro" id="IPR003610">
    <property type="entry name" value="CBM5/12"/>
</dbReference>
<dbReference type="InterPro" id="IPR001579">
    <property type="entry name" value="Glyco_hydro_18_chit_AS"/>
</dbReference>
<dbReference type="STRING" id="1186196.SAMN04489841_3652"/>
<dbReference type="EMBL" id="FOFD01000005">
    <property type="protein sequence ID" value="SER36879.1"/>
    <property type="molecule type" value="Genomic_DNA"/>
</dbReference>
<dbReference type="InterPro" id="IPR017853">
    <property type="entry name" value="GH"/>
</dbReference>
<dbReference type="PANTHER" id="PTHR11177:SF317">
    <property type="entry name" value="CHITINASE 12-RELATED"/>
    <property type="match status" value="1"/>
</dbReference>
<evidence type="ECO:0000259" key="7">
    <source>
        <dbReference type="PROSITE" id="PS50093"/>
    </source>
</evidence>
<dbReference type="GO" id="GO:0005576">
    <property type="term" value="C:extracellular region"/>
    <property type="evidence" value="ECO:0007669"/>
    <property type="project" value="InterPro"/>
</dbReference>
<dbReference type="InterPro" id="IPR000601">
    <property type="entry name" value="PKD_dom"/>
</dbReference>
<dbReference type="SMART" id="SM00495">
    <property type="entry name" value="ChtBD3"/>
    <property type="match status" value="1"/>
</dbReference>